<accession>A0AAW0WY12</accession>
<proteinExistence type="predicted"/>
<dbReference type="EMBL" id="JARKIK010000057">
    <property type="protein sequence ID" value="KAK8732335.1"/>
    <property type="molecule type" value="Genomic_DNA"/>
</dbReference>
<gene>
    <name evidence="2" type="ORF">OTU49_007030</name>
</gene>
<protein>
    <submittedName>
        <fullName evidence="2">Uncharacterized protein</fullName>
    </submittedName>
</protein>
<dbReference type="EMBL" id="JARKIK010000057">
    <property type="protein sequence ID" value="KAK8732334.1"/>
    <property type="molecule type" value="Genomic_DNA"/>
</dbReference>
<evidence type="ECO:0000313" key="2">
    <source>
        <dbReference type="EMBL" id="KAK8732334.1"/>
    </source>
</evidence>
<reference evidence="2" key="2">
    <citation type="submission" date="2024-01" db="EMBL/GenBank/DDBJ databases">
        <authorList>
            <person name="He J."/>
            <person name="Wang M."/>
            <person name="Zheng J."/>
            <person name="Liu Z."/>
        </authorList>
    </citation>
    <scope>NUCLEOTIDE SEQUENCE</scope>
    <source>
        <strain evidence="2">ZL_2023a</strain>
        <tissue evidence="2">Muscle</tissue>
    </source>
</reference>
<feature type="region of interest" description="Disordered" evidence="1">
    <location>
        <begin position="58"/>
        <end position="78"/>
    </location>
</feature>
<name>A0AAW0WY12_CHEQU</name>
<sequence>VAERDTHTRHLPSHLWCIASHPPLIWETMIPQPRVFVLAFVAGLVLVSCSPAPQVQPLDGARRNSSISSSERRQEQCPLGDEVVVGGSDGRRAVMVVPVVGGLGASAARTSCRTRQARPLFLDTQQDADILHRLLKDCVKTGKISSVWVPARRHAHLKRINRPLAETTITSLGNVEYDWMNAQYNRTTDNITLVPFPEKVNQRKGILCVRVKAE</sequence>
<evidence type="ECO:0000313" key="3">
    <source>
        <dbReference type="Proteomes" id="UP001445076"/>
    </source>
</evidence>
<comment type="caution">
    <text evidence="2">The sequence shown here is derived from an EMBL/GenBank/DDBJ whole genome shotgun (WGS) entry which is preliminary data.</text>
</comment>
<reference evidence="2 3" key="1">
    <citation type="journal article" date="2024" name="BMC Genomics">
        <title>Genome assembly of redclaw crayfish (Cherax quadricarinatus) provides insights into its immune adaptation and hypoxia tolerance.</title>
        <authorList>
            <person name="Liu Z."/>
            <person name="Zheng J."/>
            <person name="Li H."/>
            <person name="Fang K."/>
            <person name="Wang S."/>
            <person name="He J."/>
            <person name="Zhou D."/>
            <person name="Weng S."/>
            <person name="Chi M."/>
            <person name="Gu Z."/>
            <person name="He J."/>
            <person name="Li F."/>
            <person name="Wang M."/>
        </authorList>
    </citation>
    <scope>NUCLEOTIDE SEQUENCE [LARGE SCALE GENOMIC DNA]</scope>
    <source>
        <strain evidence="2">ZL_2023a</strain>
    </source>
</reference>
<feature type="non-terminal residue" evidence="2">
    <location>
        <position position="1"/>
    </location>
</feature>
<keyword evidence="3" id="KW-1185">Reference proteome</keyword>
<dbReference type="AlphaFoldDB" id="A0AAW0WY12"/>
<dbReference type="Proteomes" id="UP001445076">
    <property type="component" value="Unassembled WGS sequence"/>
</dbReference>
<evidence type="ECO:0000256" key="1">
    <source>
        <dbReference type="SAM" id="MobiDB-lite"/>
    </source>
</evidence>
<dbReference type="EMBL" id="JARKIK010000057">
    <property type="protein sequence ID" value="KAK8732336.1"/>
    <property type="molecule type" value="Genomic_DNA"/>
</dbReference>
<organism evidence="2 3">
    <name type="scientific">Cherax quadricarinatus</name>
    <name type="common">Australian red claw crayfish</name>
    <dbReference type="NCBI Taxonomy" id="27406"/>
    <lineage>
        <taxon>Eukaryota</taxon>
        <taxon>Metazoa</taxon>
        <taxon>Ecdysozoa</taxon>
        <taxon>Arthropoda</taxon>
        <taxon>Crustacea</taxon>
        <taxon>Multicrustacea</taxon>
        <taxon>Malacostraca</taxon>
        <taxon>Eumalacostraca</taxon>
        <taxon>Eucarida</taxon>
        <taxon>Decapoda</taxon>
        <taxon>Pleocyemata</taxon>
        <taxon>Astacidea</taxon>
        <taxon>Parastacoidea</taxon>
        <taxon>Parastacidae</taxon>
        <taxon>Cherax</taxon>
    </lineage>
</organism>